<dbReference type="AlphaFoldDB" id="A0A6A5BBT9"/>
<keyword evidence="2" id="KW-0732">Signal</keyword>
<dbReference type="Proteomes" id="UP000444721">
    <property type="component" value="Unassembled WGS sequence"/>
</dbReference>
<dbReference type="VEuPathDB" id="AmoebaDB:NF0015130"/>
<feature type="transmembrane region" description="Helical" evidence="1">
    <location>
        <begin position="455"/>
        <end position="472"/>
    </location>
</feature>
<dbReference type="VEuPathDB" id="AmoebaDB:NfTy_065810"/>
<dbReference type="OrthoDB" id="2399191at2759"/>
<gene>
    <name evidence="3" type="ORF">FDP41_005387</name>
</gene>
<evidence type="ECO:0000313" key="3">
    <source>
        <dbReference type="EMBL" id="KAF0975393.1"/>
    </source>
</evidence>
<organism evidence="3 4">
    <name type="scientific">Naegleria fowleri</name>
    <name type="common">Brain eating amoeba</name>
    <dbReference type="NCBI Taxonomy" id="5763"/>
    <lineage>
        <taxon>Eukaryota</taxon>
        <taxon>Discoba</taxon>
        <taxon>Heterolobosea</taxon>
        <taxon>Tetramitia</taxon>
        <taxon>Eutetramitia</taxon>
        <taxon>Vahlkampfiidae</taxon>
        <taxon>Naegleria</taxon>
    </lineage>
</organism>
<proteinExistence type="predicted"/>
<evidence type="ECO:0000256" key="1">
    <source>
        <dbReference type="SAM" id="Phobius"/>
    </source>
</evidence>
<evidence type="ECO:0000313" key="4">
    <source>
        <dbReference type="Proteomes" id="UP000444721"/>
    </source>
</evidence>
<dbReference type="VEuPathDB" id="AmoebaDB:FDP41_005387"/>
<keyword evidence="1" id="KW-0472">Membrane</keyword>
<accession>A0A6A5BBT9</accession>
<evidence type="ECO:0000256" key="2">
    <source>
        <dbReference type="SAM" id="SignalP"/>
    </source>
</evidence>
<keyword evidence="4" id="KW-1185">Reference proteome</keyword>
<feature type="signal peptide" evidence="2">
    <location>
        <begin position="1"/>
        <end position="26"/>
    </location>
</feature>
<keyword evidence="1" id="KW-0812">Transmembrane</keyword>
<dbReference type="OMA" id="AQGNCVN"/>
<feature type="chain" id="PRO_5025541112" evidence="2">
    <location>
        <begin position="27"/>
        <end position="473"/>
    </location>
</feature>
<comment type="caution">
    <text evidence="3">The sequence shown here is derived from an EMBL/GenBank/DDBJ whole genome shotgun (WGS) entry which is preliminary data.</text>
</comment>
<sequence>MSSQPFTTSTHVVLLFLLLILSSIYGATVNKNCALIVPENPLTLKGLITPYLLRALNPADGDCLMSNPDQQAFVEGVIFVPSTGQLFVYNPLVISESSTAPAIPPTPLKSLPSDAVVGLWFGTNADTLTLLAKNNVSLSQGNCVNGLGNGDVFGQFAACNAKEFFHALKTSKAYQQGKLVPPLPPLGTAKDGKPCMTVRDFGLVDMDQSDNVVTSYLLTKDGKTAQNTEANVKALGTRTSVTTIVNGSDNRLLSISLDQALGCTPYKVPDLANNGTLAAALALNEIQATLQQKPPVALIPRGNPMVRTSGDKASLKKLNLYREAVFQPHAPSMSFASTRLYCFHFGLVGTFRILLDKPFTVNATSPNPDVANNLFTFLAQRFANSWKGLKCDMLLDIDSPIALVTNANGVTTDAKLDINALSDSSLIEIDQYMNDTDTRAVSTSSGNTFGKNVTFVWPLLCLVITILGIVNFL</sequence>
<reference evidence="3 4" key="1">
    <citation type="journal article" date="2019" name="Sci. Rep.">
        <title>Nanopore sequencing improves the draft genome of the human pathogenic amoeba Naegleria fowleri.</title>
        <authorList>
            <person name="Liechti N."/>
            <person name="Schurch N."/>
            <person name="Bruggmann R."/>
            <person name="Wittwer M."/>
        </authorList>
    </citation>
    <scope>NUCLEOTIDE SEQUENCE [LARGE SCALE GENOMIC DNA]</scope>
    <source>
        <strain evidence="3 4">ATCC 30894</strain>
    </source>
</reference>
<dbReference type="RefSeq" id="XP_044560106.1">
    <property type="nucleotide sequence ID" value="XM_044708905.1"/>
</dbReference>
<dbReference type="GeneID" id="68112605"/>
<dbReference type="EMBL" id="VFQX01000044">
    <property type="protein sequence ID" value="KAF0975393.1"/>
    <property type="molecule type" value="Genomic_DNA"/>
</dbReference>
<name>A0A6A5BBT9_NAEFO</name>
<keyword evidence="1" id="KW-1133">Transmembrane helix</keyword>
<protein>
    <submittedName>
        <fullName evidence="3">Uncharacterized protein</fullName>
    </submittedName>
</protein>